<proteinExistence type="predicted"/>
<gene>
    <name evidence="3" type="ORF">GGQ80_003031</name>
</gene>
<feature type="domain" description="Tim44-like" evidence="2">
    <location>
        <begin position="101"/>
        <end position="247"/>
    </location>
</feature>
<dbReference type="SUPFAM" id="SSF54427">
    <property type="entry name" value="NTF2-like"/>
    <property type="match status" value="1"/>
</dbReference>
<dbReference type="AlphaFoldDB" id="A0A840FHB9"/>
<dbReference type="PANTHER" id="PTHR41542:SF1">
    <property type="entry name" value="BLL5807 PROTEIN"/>
    <property type="match status" value="1"/>
</dbReference>
<reference evidence="3 4" key="1">
    <citation type="submission" date="2020-08" db="EMBL/GenBank/DDBJ databases">
        <title>Genomic Encyclopedia of Type Strains, Phase IV (KMG-IV): sequencing the most valuable type-strain genomes for metagenomic binning, comparative biology and taxonomic classification.</title>
        <authorList>
            <person name="Goeker M."/>
        </authorList>
    </citation>
    <scope>NUCLEOTIDE SEQUENCE [LARGE SCALE GENOMIC DNA]</scope>
    <source>
        <strain evidence="3 4">YC6723</strain>
    </source>
</reference>
<dbReference type="InterPro" id="IPR016985">
    <property type="entry name" value="UCP031890_Tim44-rel"/>
</dbReference>
<dbReference type="InterPro" id="IPR032710">
    <property type="entry name" value="NTF2-like_dom_sf"/>
</dbReference>
<accession>A0A840FHB9</accession>
<dbReference type="Proteomes" id="UP000529795">
    <property type="component" value="Unassembled WGS sequence"/>
</dbReference>
<dbReference type="SMART" id="SM00978">
    <property type="entry name" value="Tim44"/>
    <property type="match status" value="1"/>
</dbReference>
<evidence type="ECO:0000256" key="1">
    <source>
        <dbReference type="SAM" id="Phobius"/>
    </source>
</evidence>
<evidence type="ECO:0000313" key="4">
    <source>
        <dbReference type="Proteomes" id="UP000529795"/>
    </source>
</evidence>
<organism evidence="3 4">
    <name type="scientific">Sphingomonas jinjuensis</name>
    <dbReference type="NCBI Taxonomy" id="535907"/>
    <lineage>
        <taxon>Bacteria</taxon>
        <taxon>Pseudomonadati</taxon>
        <taxon>Pseudomonadota</taxon>
        <taxon>Alphaproteobacteria</taxon>
        <taxon>Sphingomonadales</taxon>
        <taxon>Sphingomonadaceae</taxon>
        <taxon>Sphingomonas</taxon>
    </lineage>
</organism>
<dbReference type="Gene3D" id="3.10.450.240">
    <property type="match status" value="1"/>
</dbReference>
<sequence>MASRLAAARPLFNGRAVSIVGQFAYIGVKIGGDVFVVVLLAMVAAFLALRLYSVLGKRTGQEQQPLPRRADELPASIPSPRTVDVVSDIRVPESRNIESGAEAGLRQIVAGEPGFDVPRFLEGAKAAYRMTLEAFWRGDDEMLKTLALPDVHAAFAEAIAARREAGETLDNRLVSIERAVISDARLDGREARITVRFDADIAAVTRDAEGNVIAGSLTDAVETHDVWTFARTLKSGDPNWKLADTDEA</sequence>
<feature type="transmembrane region" description="Helical" evidence="1">
    <location>
        <begin position="34"/>
        <end position="52"/>
    </location>
</feature>
<name>A0A840FHB9_9SPHN</name>
<dbReference type="PIRSF" id="PIRSF031890">
    <property type="entry name" value="UCP031890_transporter_Tim44"/>
    <property type="match status" value="1"/>
</dbReference>
<protein>
    <submittedName>
        <fullName evidence="3">Putative lipid-binding transport protein (Tim44 family)</fullName>
    </submittedName>
</protein>
<keyword evidence="1" id="KW-0812">Transmembrane</keyword>
<dbReference type="InterPro" id="IPR007379">
    <property type="entry name" value="Tim44-like_dom"/>
</dbReference>
<evidence type="ECO:0000313" key="3">
    <source>
        <dbReference type="EMBL" id="MBB4155114.1"/>
    </source>
</evidence>
<dbReference type="PANTHER" id="PTHR41542">
    <property type="entry name" value="BLL5807 PROTEIN"/>
    <property type="match status" value="1"/>
</dbReference>
<keyword evidence="1" id="KW-0472">Membrane</keyword>
<evidence type="ECO:0000259" key="2">
    <source>
        <dbReference type="SMART" id="SM00978"/>
    </source>
</evidence>
<keyword evidence="4" id="KW-1185">Reference proteome</keyword>
<dbReference type="NCBIfam" id="NF033779">
    <property type="entry name" value="Tim44_TimA_adap"/>
    <property type="match status" value="1"/>
</dbReference>
<keyword evidence="1" id="KW-1133">Transmembrane helix</keyword>
<dbReference type="Pfam" id="PF04280">
    <property type="entry name" value="Tim44"/>
    <property type="match status" value="1"/>
</dbReference>
<comment type="caution">
    <text evidence="3">The sequence shown here is derived from an EMBL/GenBank/DDBJ whole genome shotgun (WGS) entry which is preliminary data.</text>
</comment>
<dbReference type="EMBL" id="JACIEV010000009">
    <property type="protein sequence ID" value="MBB4155114.1"/>
    <property type="molecule type" value="Genomic_DNA"/>
</dbReference>